<dbReference type="AlphaFoldDB" id="A0A2Z7BBE3"/>
<feature type="domain" description="X8" evidence="2">
    <location>
        <begin position="6"/>
        <end position="80"/>
    </location>
</feature>
<dbReference type="GO" id="GO:0009506">
    <property type="term" value="C:plasmodesma"/>
    <property type="evidence" value="ECO:0007669"/>
    <property type="project" value="UniProtKB-ARBA"/>
</dbReference>
<dbReference type="Gene3D" id="1.20.58.1040">
    <property type="match status" value="1"/>
</dbReference>
<dbReference type="Proteomes" id="UP000250235">
    <property type="component" value="Unassembled WGS sequence"/>
</dbReference>
<keyword evidence="1" id="KW-0732">Signal</keyword>
<evidence type="ECO:0000259" key="2">
    <source>
        <dbReference type="SMART" id="SM00768"/>
    </source>
</evidence>
<protein>
    <submittedName>
        <fullName evidence="3">Glucan endo-1,3-beta-glucosidase 4-like</fullName>
    </submittedName>
</protein>
<dbReference type="OrthoDB" id="1928574at2759"/>
<dbReference type="PANTHER" id="PTHR31044:SF52">
    <property type="entry name" value="OS01G0631500 PROTEIN"/>
    <property type="match status" value="1"/>
</dbReference>
<dbReference type="Pfam" id="PF07983">
    <property type="entry name" value="X8"/>
    <property type="match status" value="1"/>
</dbReference>
<evidence type="ECO:0000313" key="3">
    <source>
        <dbReference type="EMBL" id="KZV29124.1"/>
    </source>
</evidence>
<dbReference type="SMART" id="SM00768">
    <property type="entry name" value="X8"/>
    <property type="match status" value="1"/>
</dbReference>
<keyword evidence="4" id="KW-1185">Reference proteome</keyword>
<gene>
    <name evidence="3" type="ORF">F511_42509</name>
</gene>
<evidence type="ECO:0000313" key="4">
    <source>
        <dbReference type="Proteomes" id="UP000250235"/>
    </source>
</evidence>
<sequence>MQLNKDWCVAQTDAPTDKLQSFLDYSCGVNDCSAIQSGAPCFRHDNVISHASYALNQEYRRTNVCHLEIATISTIDPCNLFSPCFLYQCAHFDI</sequence>
<reference evidence="3 4" key="1">
    <citation type="journal article" date="2015" name="Proc. Natl. Acad. Sci. U.S.A.">
        <title>The resurrection genome of Boea hygrometrica: A blueprint for survival of dehydration.</title>
        <authorList>
            <person name="Xiao L."/>
            <person name="Yang G."/>
            <person name="Zhang L."/>
            <person name="Yang X."/>
            <person name="Zhao S."/>
            <person name="Ji Z."/>
            <person name="Zhou Q."/>
            <person name="Hu M."/>
            <person name="Wang Y."/>
            <person name="Chen M."/>
            <person name="Xu Y."/>
            <person name="Jin H."/>
            <person name="Xiao X."/>
            <person name="Hu G."/>
            <person name="Bao F."/>
            <person name="Hu Y."/>
            <person name="Wan P."/>
            <person name="Li L."/>
            <person name="Deng X."/>
            <person name="Kuang T."/>
            <person name="Xiang C."/>
            <person name="Zhu J.K."/>
            <person name="Oliver M.J."/>
            <person name="He Y."/>
        </authorList>
    </citation>
    <scope>NUCLEOTIDE SEQUENCE [LARGE SCALE GENOMIC DNA]</scope>
    <source>
        <strain evidence="4">cv. XS01</strain>
    </source>
</reference>
<organism evidence="3 4">
    <name type="scientific">Dorcoceras hygrometricum</name>
    <dbReference type="NCBI Taxonomy" id="472368"/>
    <lineage>
        <taxon>Eukaryota</taxon>
        <taxon>Viridiplantae</taxon>
        <taxon>Streptophyta</taxon>
        <taxon>Embryophyta</taxon>
        <taxon>Tracheophyta</taxon>
        <taxon>Spermatophyta</taxon>
        <taxon>Magnoliopsida</taxon>
        <taxon>eudicotyledons</taxon>
        <taxon>Gunneridae</taxon>
        <taxon>Pentapetalae</taxon>
        <taxon>asterids</taxon>
        <taxon>lamiids</taxon>
        <taxon>Lamiales</taxon>
        <taxon>Gesneriaceae</taxon>
        <taxon>Didymocarpoideae</taxon>
        <taxon>Trichosporeae</taxon>
        <taxon>Loxocarpinae</taxon>
        <taxon>Dorcoceras</taxon>
    </lineage>
</organism>
<proteinExistence type="predicted"/>
<dbReference type="PANTHER" id="PTHR31044">
    <property type="entry name" value="BETA-1,3 GLUCANASE"/>
    <property type="match status" value="1"/>
</dbReference>
<dbReference type="InterPro" id="IPR012946">
    <property type="entry name" value="X8"/>
</dbReference>
<evidence type="ECO:0000256" key="1">
    <source>
        <dbReference type="ARBA" id="ARBA00022729"/>
    </source>
</evidence>
<accession>A0A2Z7BBE3</accession>
<dbReference type="EMBL" id="KV009505">
    <property type="protein sequence ID" value="KZV29124.1"/>
    <property type="molecule type" value="Genomic_DNA"/>
</dbReference>
<dbReference type="InterPro" id="IPR044788">
    <property type="entry name" value="X8_dom_prot"/>
</dbReference>
<name>A0A2Z7BBE3_9LAMI</name>